<evidence type="ECO:0000313" key="2">
    <source>
        <dbReference type="EMBL" id="GIH22277.1"/>
    </source>
</evidence>
<keyword evidence="1" id="KW-0732">Signal</keyword>
<protein>
    <recommendedName>
        <fullName evidence="4">Lipoprotein</fullName>
    </recommendedName>
</protein>
<evidence type="ECO:0000256" key="1">
    <source>
        <dbReference type="SAM" id="SignalP"/>
    </source>
</evidence>
<dbReference type="AlphaFoldDB" id="A0A919ULJ9"/>
<dbReference type="RefSeq" id="WP_204039127.1">
    <property type="nucleotide sequence ID" value="NZ_BOOA01000003.1"/>
</dbReference>
<gene>
    <name evidence="2" type="ORF">Aph01nite_05870</name>
</gene>
<feature type="chain" id="PRO_5037226530" description="Lipoprotein" evidence="1">
    <location>
        <begin position="25"/>
        <end position="147"/>
    </location>
</feature>
<evidence type="ECO:0008006" key="4">
    <source>
        <dbReference type="Google" id="ProtNLM"/>
    </source>
</evidence>
<dbReference type="EMBL" id="BOOA01000003">
    <property type="protein sequence ID" value="GIH22277.1"/>
    <property type="molecule type" value="Genomic_DNA"/>
</dbReference>
<feature type="signal peptide" evidence="1">
    <location>
        <begin position="1"/>
        <end position="24"/>
    </location>
</feature>
<sequence length="147" mass="15972">MRILQAGRFAATLIVLTSCGSILASTPTATDDFIVRAKEVAERREGSEEGWAGLQEVFTYETVTPQELKLSYGHGACDSTFGARVYETAQVVVVDVDVREDYVQVCTAIMLTDQIGVRLDEPLGTRVVLDSRSGLPASRGTDRDPSE</sequence>
<keyword evidence="3" id="KW-1185">Reference proteome</keyword>
<name>A0A919ULJ9_9ACTN</name>
<comment type="caution">
    <text evidence="2">The sequence shown here is derived from an EMBL/GenBank/DDBJ whole genome shotgun (WGS) entry which is preliminary data.</text>
</comment>
<reference evidence="2" key="1">
    <citation type="submission" date="2021-01" db="EMBL/GenBank/DDBJ databases">
        <title>Whole genome shotgun sequence of Acrocarpospora phusangensis NBRC 108782.</title>
        <authorList>
            <person name="Komaki H."/>
            <person name="Tamura T."/>
        </authorList>
    </citation>
    <scope>NUCLEOTIDE SEQUENCE</scope>
    <source>
        <strain evidence="2">NBRC 108782</strain>
    </source>
</reference>
<accession>A0A919ULJ9</accession>
<evidence type="ECO:0000313" key="3">
    <source>
        <dbReference type="Proteomes" id="UP000640052"/>
    </source>
</evidence>
<dbReference type="Proteomes" id="UP000640052">
    <property type="component" value="Unassembled WGS sequence"/>
</dbReference>
<organism evidence="2 3">
    <name type="scientific">Acrocarpospora phusangensis</name>
    <dbReference type="NCBI Taxonomy" id="1070424"/>
    <lineage>
        <taxon>Bacteria</taxon>
        <taxon>Bacillati</taxon>
        <taxon>Actinomycetota</taxon>
        <taxon>Actinomycetes</taxon>
        <taxon>Streptosporangiales</taxon>
        <taxon>Streptosporangiaceae</taxon>
        <taxon>Acrocarpospora</taxon>
    </lineage>
</organism>
<proteinExistence type="predicted"/>
<dbReference type="PROSITE" id="PS51257">
    <property type="entry name" value="PROKAR_LIPOPROTEIN"/>
    <property type="match status" value="1"/>
</dbReference>